<name>A2EC14_TRIV3</name>
<proteinExistence type="predicted"/>
<dbReference type="InParanoid" id="A2EC14"/>
<dbReference type="EMBL" id="DS113350">
    <property type="protein sequence ID" value="EAY09789.1"/>
    <property type="molecule type" value="Genomic_DNA"/>
</dbReference>
<accession>A2EC14</accession>
<reference evidence="1" key="2">
    <citation type="journal article" date="2007" name="Science">
        <title>Draft genome sequence of the sexually transmitted pathogen Trichomonas vaginalis.</title>
        <authorList>
            <person name="Carlton J.M."/>
            <person name="Hirt R.P."/>
            <person name="Silva J.C."/>
            <person name="Delcher A.L."/>
            <person name="Schatz M."/>
            <person name="Zhao Q."/>
            <person name="Wortman J.R."/>
            <person name="Bidwell S.L."/>
            <person name="Alsmark U.C.M."/>
            <person name="Besteiro S."/>
            <person name="Sicheritz-Ponten T."/>
            <person name="Noel C.J."/>
            <person name="Dacks J.B."/>
            <person name="Foster P.G."/>
            <person name="Simillion C."/>
            <person name="Van de Peer Y."/>
            <person name="Miranda-Saavedra D."/>
            <person name="Barton G.J."/>
            <person name="Westrop G.D."/>
            <person name="Mueller S."/>
            <person name="Dessi D."/>
            <person name="Fiori P.L."/>
            <person name="Ren Q."/>
            <person name="Paulsen I."/>
            <person name="Zhang H."/>
            <person name="Bastida-Corcuera F.D."/>
            <person name="Simoes-Barbosa A."/>
            <person name="Brown M.T."/>
            <person name="Hayes R.D."/>
            <person name="Mukherjee M."/>
            <person name="Okumura C.Y."/>
            <person name="Schneider R."/>
            <person name="Smith A.J."/>
            <person name="Vanacova S."/>
            <person name="Villalvazo M."/>
            <person name="Haas B.J."/>
            <person name="Pertea M."/>
            <person name="Feldblyum T.V."/>
            <person name="Utterback T.R."/>
            <person name="Shu C.L."/>
            <person name="Osoegawa K."/>
            <person name="de Jong P.J."/>
            <person name="Hrdy I."/>
            <person name="Horvathova L."/>
            <person name="Zubacova Z."/>
            <person name="Dolezal P."/>
            <person name="Malik S.B."/>
            <person name="Logsdon J.M. Jr."/>
            <person name="Henze K."/>
            <person name="Gupta A."/>
            <person name="Wang C.C."/>
            <person name="Dunne R.L."/>
            <person name="Upcroft J.A."/>
            <person name="Upcroft P."/>
            <person name="White O."/>
            <person name="Salzberg S.L."/>
            <person name="Tang P."/>
            <person name="Chiu C.-H."/>
            <person name="Lee Y.-S."/>
            <person name="Embley T.M."/>
            <person name="Coombs G.H."/>
            <person name="Mottram J.C."/>
            <person name="Tachezy J."/>
            <person name="Fraser-Liggett C.M."/>
            <person name="Johnson P.J."/>
        </authorList>
    </citation>
    <scope>NUCLEOTIDE SEQUENCE [LARGE SCALE GENOMIC DNA]</scope>
    <source>
        <strain evidence="1">G3</strain>
    </source>
</reference>
<reference evidence="1" key="1">
    <citation type="submission" date="2006-10" db="EMBL/GenBank/DDBJ databases">
        <authorList>
            <person name="Amadeo P."/>
            <person name="Zhao Q."/>
            <person name="Wortman J."/>
            <person name="Fraser-Liggett C."/>
            <person name="Carlton J."/>
        </authorList>
    </citation>
    <scope>NUCLEOTIDE SEQUENCE</scope>
    <source>
        <strain evidence="1">G3</strain>
    </source>
</reference>
<gene>
    <name evidence="1" type="ORF">TVAG_137790</name>
</gene>
<dbReference type="KEGG" id="tva:4767716"/>
<evidence type="ECO:0000313" key="1">
    <source>
        <dbReference type="EMBL" id="EAY09789.1"/>
    </source>
</evidence>
<dbReference type="VEuPathDB" id="TrichDB:TVAGG3_0269350"/>
<protein>
    <submittedName>
        <fullName evidence="1">Uncharacterized protein</fullName>
    </submittedName>
</protein>
<dbReference type="VEuPathDB" id="TrichDB:TVAG_137790"/>
<dbReference type="Proteomes" id="UP000001542">
    <property type="component" value="Unassembled WGS sequence"/>
</dbReference>
<evidence type="ECO:0000313" key="2">
    <source>
        <dbReference type="Proteomes" id="UP000001542"/>
    </source>
</evidence>
<sequence>MDFALTPDIKSIFQKDLVLTVMKRNAQALINMIQSESNLINTIHLALANPDELGKSLPLYKGCLNYIIKGPPEIREYIAYSAEFIFCVNTFISEIQQKSEKQIVAFHNLISSFLDLQNLNIISRINNPFPYLLPFVSKSCIGFTVTKILLSFTTIPSEYIDSFIEYFPKEDYAIYWFRSALNEKKSLVSLDDAPRLADCLLSLAITKQKSIFTIQCYEICWILKNFSLTNQLLEVLQKYLEDHDEKCSFAVKLFNDISIDMVFELPENSILNNAIISNFKQLSKEEKVKMVEECDLTNKIISLSQRNERSSVVFDLGENLNLLGSSSPKLQSPAWTQLCKELVAVKQSKSLSPYGGPIKSKPETTEPPICKPASPVISGLNIFKAVSSPIVGSPVYVQFEPISVRYQ</sequence>
<keyword evidence="2" id="KW-1185">Reference proteome</keyword>
<dbReference type="RefSeq" id="XP_001322012.1">
    <property type="nucleotide sequence ID" value="XM_001321977.1"/>
</dbReference>
<dbReference type="AlphaFoldDB" id="A2EC14"/>
<organism evidence="1 2">
    <name type="scientific">Trichomonas vaginalis (strain ATCC PRA-98 / G3)</name>
    <dbReference type="NCBI Taxonomy" id="412133"/>
    <lineage>
        <taxon>Eukaryota</taxon>
        <taxon>Metamonada</taxon>
        <taxon>Parabasalia</taxon>
        <taxon>Trichomonadida</taxon>
        <taxon>Trichomonadidae</taxon>
        <taxon>Trichomonas</taxon>
    </lineage>
</organism>